<dbReference type="CDD" id="cd02883">
    <property type="entry name" value="NUDIX_Hydrolase"/>
    <property type="match status" value="1"/>
</dbReference>
<reference evidence="5 6" key="1">
    <citation type="submission" date="2020-12" db="EMBL/GenBank/DDBJ databases">
        <title>YIM B01967 draft genome.</title>
        <authorList>
            <person name="Yan X."/>
        </authorList>
    </citation>
    <scope>NUCLEOTIDE SEQUENCE [LARGE SCALE GENOMIC DNA]</scope>
    <source>
        <strain evidence="5 6">YIM B01967</strain>
    </source>
</reference>
<sequence length="134" mass="15433">MTMKFIMTSGAVVVNKENKILLKRDPKRGWELPGGQVEQNETIKETVIREVKEETGIDIELIKFCGISQEKNRDICNFWWLGTPISSKFCTSSESLEVGFFDVKEALILIKNEDFKEELLHCLSHEGEPFFLSF</sequence>
<dbReference type="PROSITE" id="PS00893">
    <property type="entry name" value="NUDIX_BOX"/>
    <property type="match status" value="1"/>
</dbReference>
<keyword evidence="6" id="KW-1185">Reference proteome</keyword>
<feature type="domain" description="Nudix hydrolase" evidence="4">
    <location>
        <begin position="4"/>
        <end position="123"/>
    </location>
</feature>
<evidence type="ECO:0000256" key="1">
    <source>
        <dbReference type="ARBA" id="ARBA00005582"/>
    </source>
</evidence>
<dbReference type="PANTHER" id="PTHR43736">
    <property type="entry name" value="ADP-RIBOSE PYROPHOSPHATASE"/>
    <property type="match status" value="1"/>
</dbReference>
<organism evidence="5 6">
    <name type="scientific">Viridibacillus soli</name>
    <dbReference type="NCBI Taxonomy" id="2798301"/>
    <lineage>
        <taxon>Bacteria</taxon>
        <taxon>Bacillati</taxon>
        <taxon>Bacillota</taxon>
        <taxon>Bacilli</taxon>
        <taxon>Bacillales</taxon>
        <taxon>Caryophanaceae</taxon>
        <taxon>Viridibacillus</taxon>
    </lineage>
</organism>
<protein>
    <submittedName>
        <fullName evidence="5">NUDIX hydrolase</fullName>
    </submittedName>
</protein>
<gene>
    <name evidence="5" type="ORF">JFL43_16210</name>
</gene>
<comment type="caution">
    <text evidence="5">The sequence shown here is derived from an EMBL/GenBank/DDBJ whole genome shotgun (WGS) entry which is preliminary data.</text>
</comment>
<dbReference type="PRINTS" id="PR00502">
    <property type="entry name" value="NUDIXFAMILY"/>
</dbReference>
<evidence type="ECO:0000259" key="4">
    <source>
        <dbReference type="PROSITE" id="PS51462"/>
    </source>
</evidence>
<name>A0ABS1HAC1_9BACL</name>
<dbReference type="RefSeq" id="WP_200749847.1">
    <property type="nucleotide sequence ID" value="NZ_JAEOAH010000029.1"/>
</dbReference>
<keyword evidence="2 3" id="KW-0378">Hydrolase</keyword>
<dbReference type="InterPro" id="IPR000086">
    <property type="entry name" value="NUDIX_hydrolase_dom"/>
</dbReference>
<evidence type="ECO:0000313" key="6">
    <source>
        <dbReference type="Proteomes" id="UP000618943"/>
    </source>
</evidence>
<dbReference type="GO" id="GO:0016787">
    <property type="term" value="F:hydrolase activity"/>
    <property type="evidence" value="ECO:0007669"/>
    <property type="project" value="UniProtKB-KW"/>
</dbReference>
<accession>A0ABS1HAC1</accession>
<proteinExistence type="inferred from homology"/>
<dbReference type="PANTHER" id="PTHR43736:SF1">
    <property type="entry name" value="DIHYDRONEOPTERIN TRIPHOSPHATE DIPHOSPHATASE"/>
    <property type="match status" value="1"/>
</dbReference>
<dbReference type="Gene3D" id="3.90.79.10">
    <property type="entry name" value="Nucleoside Triphosphate Pyrophosphohydrolase"/>
    <property type="match status" value="1"/>
</dbReference>
<dbReference type="InterPro" id="IPR015797">
    <property type="entry name" value="NUDIX_hydrolase-like_dom_sf"/>
</dbReference>
<dbReference type="Proteomes" id="UP000618943">
    <property type="component" value="Unassembled WGS sequence"/>
</dbReference>
<evidence type="ECO:0000256" key="3">
    <source>
        <dbReference type="RuleBase" id="RU003476"/>
    </source>
</evidence>
<dbReference type="PROSITE" id="PS51462">
    <property type="entry name" value="NUDIX"/>
    <property type="match status" value="1"/>
</dbReference>
<dbReference type="SUPFAM" id="SSF55811">
    <property type="entry name" value="Nudix"/>
    <property type="match status" value="1"/>
</dbReference>
<dbReference type="InterPro" id="IPR020476">
    <property type="entry name" value="Nudix_hydrolase"/>
</dbReference>
<evidence type="ECO:0000313" key="5">
    <source>
        <dbReference type="EMBL" id="MBK3496374.1"/>
    </source>
</evidence>
<dbReference type="EMBL" id="JAEOAH010000029">
    <property type="protein sequence ID" value="MBK3496374.1"/>
    <property type="molecule type" value="Genomic_DNA"/>
</dbReference>
<evidence type="ECO:0000256" key="2">
    <source>
        <dbReference type="ARBA" id="ARBA00022801"/>
    </source>
</evidence>
<dbReference type="Pfam" id="PF00293">
    <property type="entry name" value="NUDIX"/>
    <property type="match status" value="1"/>
</dbReference>
<comment type="similarity">
    <text evidence="1 3">Belongs to the Nudix hydrolase family.</text>
</comment>
<dbReference type="InterPro" id="IPR020084">
    <property type="entry name" value="NUDIX_hydrolase_CS"/>
</dbReference>